<dbReference type="PRINTS" id="PR00625">
    <property type="entry name" value="JDOMAIN"/>
</dbReference>
<proteinExistence type="predicted"/>
<dbReference type="Proteomes" id="UP000823775">
    <property type="component" value="Unassembled WGS sequence"/>
</dbReference>
<dbReference type="PANTHER" id="PTHR44137:SF61">
    <property type="entry name" value="J DOMAIN-CONTAINING PROTEIN"/>
    <property type="match status" value="1"/>
</dbReference>
<dbReference type="Gene3D" id="1.10.287.110">
    <property type="entry name" value="DnaJ domain"/>
    <property type="match status" value="1"/>
</dbReference>
<name>A0ABS8RTE5_DATST</name>
<organism evidence="3 4">
    <name type="scientific">Datura stramonium</name>
    <name type="common">Jimsonweed</name>
    <name type="synonym">Common thornapple</name>
    <dbReference type="NCBI Taxonomy" id="4076"/>
    <lineage>
        <taxon>Eukaryota</taxon>
        <taxon>Viridiplantae</taxon>
        <taxon>Streptophyta</taxon>
        <taxon>Embryophyta</taxon>
        <taxon>Tracheophyta</taxon>
        <taxon>Spermatophyta</taxon>
        <taxon>Magnoliopsida</taxon>
        <taxon>eudicotyledons</taxon>
        <taxon>Gunneridae</taxon>
        <taxon>Pentapetalae</taxon>
        <taxon>asterids</taxon>
        <taxon>lamiids</taxon>
        <taxon>Solanales</taxon>
        <taxon>Solanaceae</taxon>
        <taxon>Solanoideae</taxon>
        <taxon>Datureae</taxon>
        <taxon>Datura</taxon>
    </lineage>
</organism>
<dbReference type="CDD" id="cd06257">
    <property type="entry name" value="DnaJ"/>
    <property type="match status" value="1"/>
</dbReference>
<evidence type="ECO:0000313" key="3">
    <source>
        <dbReference type="EMBL" id="MCD7450093.1"/>
    </source>
</evidence>
<protein>
    <recommendedName>
        <fullName evidence="2">J domain-containing protein</fullName>
    </recommendedName>
</protein>
<dbReference type="SMART" id="SM00271">
    <property type="entry name" value="DnaJ"/>
    <property type="match status" value="1"/>
</dbReference>
<sequence>MVAVGPSIVVTAVMFLVRPVGGHKQVRPSDHSSFLFTSGICIVQLICWQFCFFSLSSVNENVISQSLGYANTHVFVSMISIWNFLGRVAGGYFSENIVKYYAYPRPVAMAAVQDSAMEHTGLLYQLQSQNSLDTESFGACITSLRPASPAGSLIFSGVIASGIYDYQAKQQHEHRVQGSGPGRGLDGTFSVLEVVKVYVAHEKKIYGEVDIYGILSVEPSADDETIRKHYRRLALALHPDKNKSVGADGRLDFIGSMEFVQVPETQPTLIFSLPQWLPSHQKLRPSGHVAIYARYDAPVKDQASFPWPSPLKQQGTKYPAANGSSASGVKLSATSNSVQTGYSGFGSTVRANIQQDQVFKTRDANGAQPYATTTRQAAHPGQPTGGNSKRAHAEAAVSALNREAFMKKSNLFMKTDAGTKGFVPDSVSTCSKADRLIRQHS</sequence>
<comment type="caution">
    <text evidence="3">The sequence shown here is derived from an EMBL/GenBank/DDBJ whole genome shotgun (WGS) entry which is preliminary data.</text>
</comment>
<feature type="domain" description="J" evidence="2">
    <location>
        <begin position="210"/>
        <end position="296"/>
    </location>
</feature>
<dbReference type="Pfam" id="PF00226">
    <property type="entry name" value="DnaJ"/>
    <property type="match status" value="1"/>
</dbReference>
<dbReference type="EMBL" id="JACEIK010000116">
    <property type="protein sequence ID" value="MCD7450093.1"/>
    <property type="molecule type" value="Genomic_DNA"/>
</dbReference>
<dbReference type="InterPro" id="IPR001623">
    <property type="entry name" value="DnaJ_domain"/>
</dbReference>
<evidence type="ECO:0000256" key="1">
    <source>
        <dbReference type="SAM" id="MobiDB-lite"/>
    </source>
</evidence>
<feature type="region of interest" description="Disordered" evidence="1">
    <location>
        <begin position="371"/>
        <end position="394"/>
    </location>
</feature>
<evidence type="ECO:0000313" key="4">
    <source>
        <dbReference type="Proteomes" id="UP000823775"/>
    </source>
</evidence>
<dbReference type="PROSITE" id="PS50076">
    <property type="entry name" value="DNAJ_2"/>
    <property type="match status" value="1"/>
</dbReference>
<feature type="region of interest" description="Disordered" evidence="1">
    <location>
        <begin position="306"/>
        <end position="329"/>
    </location>
</feature>
<gene>
    <name evidence="3" type="ORF">HAX54_003511</name>
</gene>
<evidence type="ECO:0000259" key="2">
    <source>
        <dbReference type="PROSITE" id="PS50076"/>
    </source>
</evidence>
<reference evidence="3 4" key="1">
    <citation type="journal article" date="2021" name="BMC Genomics">
        <title>Datura genome reveals duplications of psychoactive alkaloid biosynthetic genes and high mutation rate following tissue culture.</title>
        <authorList>
            <person name="Rajewski A."/>
            <person name="Carter-House D."/>
            <person name="Stajich J."/>
            <person name="Litt A."/>
        </authorList>
    </citation>
    <scope>NUCLEOTIDE SEQUENCE [LARGE SCALE GENOMIC DNA]</scope>
    <source>
        <strain evidence="3">AR-01</strain>
    </source>
</reference>
<feature type="compositionally biased region" description="Polar residues" evidence="1">
    <location>
        <begin position="311"/>
        <end position="329"/>
    </location>
</feature>
<keyword evidence="4" id="KW-1185">Reference proteome</keyword>
<accession>A0ABS8RTE5</accession>
<dbReference type="InterPro" id="IPR036869">
    <property type="entry name" value="J_dom_sf"/>
</dbReference>
<dbReference type="SUPFAM" id="SSF46565">
    <property type="entry name" value="Chaperone J-domain"/>
    <property type="match status" value="1"/>
</dbReference>
<dbReference type="PANTHER" id="PTHR44137">
    <property type="entry name" value="BNAC03G44070D PROTEIN"/>
    <property type="match status" value="1"/>
</dbReference>